<dbReference type="GO" id="GO:0000976">
    <property type="term" value="F:transcription cis-regulatory region binding"/>
    <property type="evidence" value="ECO:0007669"/>
    <property type="project" value="TreeGrafter"/>
</dbReference>
<organism evidence="13 14">
    <name type="scientific">Propionicimonas paludicola</name>
    <dbReference type="NCBI Taxonomy" id="185243"/>
    <lineage>
        <taxon>Bacteria</taxon>
        <taxon>Bacillati</taxon>
        <taxon>Actinomycetota</taxon>
        <taxon>Actinomycetes</taxon>
        <taxon>Propionibacteriales</taxon>
        <taxon>Nocardioidaceae</taxon>
        <taxon>Propionicimonas</taxon>
    </lineage>
</organism>
<evidence type="ECO:0000256" key="11">
    <source>
        <dbReference type="PIRSR" id="PIRSR602481-1"/>
    </source>
</evidence>
<dbReference type="PANTHER" id="PTHR33202:SF2">
    <property type="entry name" value="FERRIC UPTAKE REGULATION PROTEIN"/>
    <property type="match status" value="1"/>
</dbReference>
<dbReference type="InterPro" id="IPR036390">
    <property type="entry name" value="WH_DNA-bd_sf"/>
</dbReference>
<sequence length="135" mass="15299">MTSTNTPPRRTRQRAAVGTIMATLDEFRTAQEVHAMLRERDQAVGLATVYRTLQQMAESGQVDCIRTHDGQSAYRACSTGHHHHLTCRYCGKTVEITPPDFEEWTRQVARVHQFTEIQHELELFGRCAACAILAD</sequence>
<evidence type="ECO:0000256" key="3">
    <source>
        <dbReference type="ARBA" id="ARBA00011738"/>
    </source>
</evidence>
<gene>
    <name evidence="13" type="ORF">ATK74_0706</name>
</gene>
<dbReference type="SUPFAM" id="SSF46785">
    <property type="entry name" value="Winged helix' DNA-binding domain"/>
    <property type="match status" value="1"/>
</dbReference>
<comment type="subunit">
    <text evidence="3">Homodimer.</text>
</comment>
<dbReference type="FunFam" id="1.10.10.10:FF:000459">
    <property type="entry name" value="Ferric uptake regulation protein"/>
    <property type="match status" value="1"/>
</dbReference>
<evidence type="ECO:0000256" key="8">
    <source>
        <dbReference type="ARBA" id="ARBA00023015"/>
    </source>
</evidence>
<keyword evidence="6 11" id="KW-0479">Metal-binding</keyword>
<comment type="similarity">
    <text evidence="2">Belongs to the Fur family.</text>
</comment>
<dbReference type="Pfam" id="PF01475">
    <property type="entry name" value="FUR"/>
    <property type="match status" value="1"/>
</dbReference>
<reference evidence="13 14" key="1">
    <citation type="submission" date="2017-10" db="EMBL/GenBank/DDBJ databases">
        <title>Sequencing the genomes of 1000 actinobacteria strains.</title>
        <authorList>
            <person name="Klenk H.-P."/>
        </authorList>
    </citation>
    <scope>NUCLEOTIDE SEQUENCE [LARGE SCALE GENOMIC DNA]</scope>
    <source>
        <strain evidence="13 14">DSM 15597</strain>
    </source>
</reference>
<dbReference type="InterPro" id="IPR036388">
    <property type="entry name" value="WH-like_DNA-bd_sf"/>
</dbReference>
<dbReference type="GO" id="GO:0005829">
    <property type="term" value="C:cytosol"/>
    <property type="evidence" value="ECO:0007669"/>
    <property type="project" value="TreeGrafter"/>
</dbReference>
<evidence type="ECO:0000256" key="7">
    <source>
        <dbReference type="ARBA" id="ARBA00022833"/>
    </source>
</evidence>
<evidence type="ECO:0000256" key="4">
    <source>
        <dbReference type="ARBA" id="ARBA00022490"/>
    </source>
</evidence>
<feature type="binding site" evidence="12">
    <location>
        <position position="119"/>
    </location>
    <ligand>
        <name>Fe cation</name>
        <dbReference type="ChEBI" id="CHEBI:24875"/>
    </ligand>
</feature>
<keyword evidence="14" id="KW-1185">Reference proteome</keyword>
<feature type="binding site" evidence="11">
    <location>
        <position position="87"/>
    </location>
    <ligand>
        <name>Zn(2+)</name>
        <dbReference type="ChEBI" id="CHEBI:29105"/>
    </ligand>
</feature>
<evidence type="ECO:0000256" key="5">
    <source>
        <dbReference type="ARBA" id="ARBA00022491"/>
    </source>
</evidence>
<evidence type="ECO:0000256" key="6">
    <source>
        <dbReference type="ARBA" id="ARBA00022723"/>
    </source>
</evidence>
<evidence type="ECO:0000256" key="1">
    <source>
        <dbReference type="ARBA" id="ARBA00004496"/>
    </source>
</evidence>
<evidence type="ECO:0000256" key="9">
    <source>
        <dbReference type="ARBA" id="ARBA00023125"/>
    </source>
</evidence>
<dbReference type="AlphaFoldDB" id="A0A2A9CP24"/>
<keyword evidence="8" id="KW-0805">Transcription regulation</keyword>
<keyword evidence="10" id="KW-0804">Transcription</keyword>
<feature type="binding site" evidence="11">
    <location>
        <position position="130"/>
    </location>
    <ligand>
        <name>Zn(2+)</name>
        <dbReference type="ChEBI" id="CHEBI:29105"/>
    </ligand>
</feature>
<keyword evidence="7 11" id="KW-0862">Zinc</keyword>
<proteinExistence type="inferred from homology"/>
<evidence type="ECO:0000256" key="2">
    <source>
        <dbReference type="ARBA" id="ARBA00007957"/>
    </source>
</evidence>
<feature type="binding site" evidence="12">
    <location>
        <position position="81"/>
    </location>
    <ligand>
        <name>Fe cation</name>
        <dbReference type="ChEBI" id="CHEBI:24875"/>
    </ligand>
</feature>
<keyword evidence="12" id="KW-0408">Iron</keyword>
<feature type="binding site" evidence="12">
    <location>
        <position position="102"/>
    </location>
    <ligand>
        <name>Fe cation</name>
        <dbReference type="ChEBI" id="CHEBI:24875"/>
    </ligand>
</feature>
<dbReference type="GO" id="GO:0008270">
    <property type="term" value="F:zinc ion binding"/>
    <property type="evidence" value="ECO:0007669"/>
    <property type="project" value="TreeGrafter"/>
</dbReference>
<keyword evidence="5" id="KW-0678">Repressor</keyword>
<evidence type="ECO:0000313" key="14">
    <source>
        <dbReference type="Proteomes" id="UP000226079"/>
    </source>
</evidence>
<comment type="subcellular location">
    <subcellularLocation>
        <location evidence="1">Cytoplasm</location>
    </subcellularLocation>
</comment>
<dbReference type="EMBL" id="PDJC01000001">
    <property type="protein sequence ID" value="PFG16174.1"/>
    <property type="molecule type" value="Genomic_DNA"/>
</dbReference>
<feature type="binding site" evidence="11">
    <location>
        <position position="90"/>
    </location>
    <ligand>
        <name>Zn(2+)</name>
        <dbReference type="ChEBI" id="CHEBI:29105"/>
    </ligand>
</feature>
<protein>
    <submittedName>
        <fullName evidence="13">Fur family zinc uptake regulator</fullName>
    </submittedName>
</protein>
<comment type="caution">
    <text evidence="13">The sequence shown here is derived from an EMBL/GenBank/DDBJ whole genome shotgun (WGS) entry which is preliminary data.</text>
</comment>
<keyword evidence="4" id="KW-0963">Cytoplasm</keyword>
<dbReference type="RefSeq" id="WP_098459738.1">
    <property type="nucleotide sequence ID" value="NZ_PDJC01000001.1"/>
</dbReference>
<feature type="binding site" evidence="11">
    <location>
        <position position="127"/>
    </location>
    <ligand>
        <name>Zn(2+)</name>
        <dbReference type="ChEBI" id="CHEBI:29105"/>
    </ligand>
</feature>
<dbReference type="PANTHER" id="PTHR33202">
    <property type="entry name" value="ZINC UPTAKE REGULATION PROTEIN"/>
    <property type="match status" value="1"/>
</dbReference>
<dbReference type="CDD" id="cd07153">
    <property type="entry name" value="Fur_like"/>
    <property type="match status" value="1"/>
</dbReference>
<comment type="cofactor">
    <cofactor evidence="12">
        <name>Mn(2+)</name>
        <dbReference type="ChEBI" id="CHEBI:29035"/>
    </cofactor>
    <cofactor evidence="12">
        <name>Fe(2+)</name>
        <dbReference type="ChEBI" id="CHEBI:29033"/>
    </cofactor>
    <text evidence="12">Binds 1 Mn(2+) or Fe(2+) ion per subunit.</text>
</comment>
<dbReference type="OrthoDB" id="8659436at2"/>
<dbReference type="GO" id="GO:1900376">
    <property type="term" value="P:regulation of secondary metabolite biosynthetic process"/>
    <property type="evidence" value="ECO:0007669"/>
    <property type="project" value="TreeGrafter"/>
</dbReference>
<name>A0A2A9CP24_9ACTN</name>
<keyword evidence="9" id="KW-0238">DNA-binding</keyword>
<dbReference type="InterPro" id="IPR002481">
    <property type="entry name" value="FUR"/>
</dbReference>
<evidence type="ECO:0000256" key="12">
    <source>
        <dbReference type="PIRSR" id="PIRSR602481-2"/>
    </source>
</evidence>
<comment type="cofactor">
    <cofactor evidence="11">
        <name>Zn(2+)</name>
        <dbReference type="ChEBI" id="CHEBI:29105"/>
    </cofactor>
    <text evidence="11">Binds 1 zinc ion per subunit.</text>
</comment>
<dbReference type="InterPro" id="IPR043135">
    <property type="entry name" value="Fur_C"/>
</dbReference>
<dbReference type="GO" id="GO:0045892">
    <property type="term" value="P:negative regulation of DNA-templated transcription"/>
    <property type="evidence" value="ECO:0007669"/>
    <property type="project" value="TreeGrafter"/>
</dbReference>
<dbReference type="GO" id="GO:0003700">
    <property type="term" value="F:DNA-binding transcription factor activity"/>
    <property type="evidence" value="ECO:0007669"/>
    <property type="project" value="InterPro"/>
</dbReference>
<dbReference type="Proteomes" id="UP000226079">
    <property type="component" value="Unassembled WGS sequence"/>
</dbReference>
<evidence type="ECO:0000313" key="13">
    <source>
        <dbReference type="EMBL" id="PFG16174.1"/>
    </source>
</evidence>
<dbReference type="Gene3D" id="1.10.10.10">
    <property type="entry name" value="Winged helix-like DNA-binding domain superfamily/Winged helix DNA-binding domain"/>
    <property type="match status" value="1"/>
</dbReference>
<evidence type="ECO:0000256" key="10">
    <source>
        <dbReference type="ARBA" id="ARBA00023163"/>
    </source>
</evidence>
<dbReference type="Gene3D" id="3.30.1490.190">
    <property type="match status" value="1"/>
</dbReference>
<accession>A0A2A9CP24</accession>